<organism evidence="7 8">
    <name type="scientific">Metarhizium humberi</name>
    <dbReference type="NCBI Taxonomy" id="2596975"/>
    <lineage>
        <taxon>Eukaryota</taxon>
        <taxon>Fungi</taxon>
        <taxon>Dikarya</taxon>
        <taxon>Ascomycota</taxon>
        <taxon>Pezizomycotina</taxon>
        <taxon>Sordariomycetes</taxon>
        <taxon>Hypocreomycetidae</taxon>
        <taxon>Hypocreales</taxon>
        <taxon>Clavicipitaceae</taxon>
        <taxon>Metarhizium</taxon>
    </lineage>
</organism>
<dbReference type="PANTHER" id="PTHR42813">
    <property type="entry name" value="ZINC-TYPE ALCOHOL DEHYDROGENASE-LIKE"/>
    <property type="match status" value="1"/>
</dbReference>
<feature type="compositionally biased region" description="Basic and acidic residues" evidence="4">
    <location>
        <begin position="553"/>
        <end position="563"/>
    </location>
</feature>
<keyword evidence="3" id="KW-0862">Zinc</keyword>
<dbReference type="InterPro" id="IPR011032">
    <property type="entry name" value="GroES-like_sf"/>
</dbReference>
<evidence type="ECO:0000313" key="7">
    <source>
        <dbReference type="EMBL" id="KAH0597046.1"/>
    </source>
</evidence>
<dbReference type="SUPFAM" id="SSF50129">
    <property type="entry name" value="GroES-like"/>
    <property type="match status" value="1"/>
</dbReference>
<sequence length="871" mass="95059">MGIVQDSKDIIIKVQATALCGSGNCFYCKRGFTARCDQSLLFGSAGLDGGQAEYVRVPFADSTVFKAPETISDRALLLMADIFPTGYFGVKNAIELSPTVDITQSTIVVVGCGPVGLCAIACASGLQPRHLFAVDGVESRLKIAQDLGATPLNFATDPEGMRQHVMTATDGRGADMIVEVVGLSPALRTAFDLVRPFGVISSIGVHNAEIPWTGNEGYGKNVRLQMGRCPVRHVFPEALKVLEQKQHQLGFMFDHVMPLRDAVEGYELFDKMKVQKVIFRPYFDEASPSLHALAFPQWLLRGREQQSGRQGANTAAWAAGLLLEIEAAPMVASAFAIQFIEAQGTNVPTSYMSSVLLGYPFVLVWSGVIHSLFCFLASPHRQSPSTLFFKGWRHNDPSIAGINHFDAKFPPRSWAPSHERVLIPIILPSAVAFERTTMSGARKSNADIEPFPPIEQGSPIELAQSSSADGSKNIGKNRPAASSSLSGRLRRVSQSFEQSELPEGFFAATGGIASSILSRQAGPRPVSSSIGSAKAQPAVRGENALQPTPVHPVSEEGRAESKNDGSSAIQAEAKCKGEPPSAAPFPNGYHFPPKHSFGESTRLGLLAFWNYFLTPVGFAVTIYGLNVVAWGGMLFLLLCNASPAMCYPSCNDINSPRRKWIEVDSQILNALFCVTGFGLAPWRFRDLYFLLQYRLAKKTEALRRLAGIHRGWFRLRGSNELPPAAGPGTINRDEFQSVSRSAIPFPETKIPEAPLTGVRARPTLVWKLDLVIWLMVANTFLQCVLSGFMWGMNRYNRPSWATGLFVALGCGVAGIGGYIMFLEGKTVKSIEGVPVSQADMERLERDREQGIWHFNNIKDKNLDFRRKGGKE</sequence>
<evidence type="ECO:0000256" key="1">
    <source>
        <dbReference type="ARBA" id="ARBA00001947"/>
    </source>
</evidence>
<evidence type="ECO:0000256" key="2">
    <source>
        <dbReference type="ARBA" id="ARBA00022723"/>
    </source>
</evidence>
<keyword evidence="5" id="KW-0472">Membrane</keyword>
<reference evidence="7 8" key="1">
    <citation type="submission" date="2020-07" db="EMBL/GenBank/DDBJ databases">
        <title>Metarhizium humberi genome.</title>
        <authorList>
            <person name="Lysoe E."/>
        </authorList>
    </citation>
    <scope>NUCLEOTIDE SEQUENCE [LARGE SCALE GENOMIC DNA]</scope>
    <source>
        <strain evidence="7 8">ESALQ1638</strain>
    </source>
</reference>
<dbReference type="PANTHER" id="PTHR42813:SF2">
    <property type="entry name" value="DEHYDROGENASE, ZINC-CONTAINING, PUTATIVE (AFU_ORTHOLOGUE AFUA_2G02810)-RELATED"/>
    <property type="match status" value="1"/>
</dbReference>
<accession>A0A9P8S6V9</accession>
<dbReference type="AlphaFoldDB" id="A0A9P8S6V9"/>
<evidence type="ECO:0000313" key="8">
    <source>
        <dbReference type="Proteomes" id="UP000764110"/>
    </source>
</evidence>
<evidence type="ECO:0000256" key="4">
    <source>
        <dbReference type="SAM" id="MobiDB-lite"/>
    </source>
</evidence>
<dbReference type="Gene3D" id="3.90.180.10">
    <property type="entry name" value="Medium-chain alcohol dehydrogenases, catalytic domain"/>
    <property type="match status" value="1"/>
</dbReference>
<keyword evidence="5" id="KW-0812">Transmembrane</keyword>
<keyword evidence="2" id="KW-0479">Metal-binding</keyword>
<proteinExistence type="predicted"/>
<gene>
    <name evidence="7" type="ORF">MHUMG1_05355</name>
</gene>
<keyword evidence="8" id="KW-1185">Reference proteome</keyword>
<feature type="transmembrane region" description="Helical" evidence="5">
    <location>
        <begin position="770"/>
        <end position="790"/>
    </location>
</feature>
<dbReference type="EMBL" id="JACEFI010000008">
    <property type="protein sequence ID" value="KAH0597046.1"/>
    <property type="molecule type" value="Genomic_DNA"/>
</dbReference>
<feature type="transmembrane region" description="Helical" evidence="5">
    <location>
        <begin position="802"/>
        <end position="821"/>
    </location>
</feature>
<dbReference type="GO" id="GO:0046872">
    <property type="term" value="F:metal ion binding"/>
    <property type="evidence" value="ECO:0007669"/>
    <property type="project" value="UniProtKB-KW"/>
</dbReference>
<dbReference type="InterPro" id="IPR013149">
    <property type="entry name" value="ADH-like_C"/>
</dbReference>
<feature type="region of interest" description="Disordered" evidence="4">
    <location>
        <begin position="519"/>
        <end position="579"/>
    </location>
</feature>
<evidence type="ECO:0000256" key="3">
    <source>
        <dbReference type="ARBA" id="ARBA00022833"/>
    </source>
</evidence>
<evidence type="ECO:0000259" key="6">
    <source>
        <dbReference type="Pfam" id="PF00107"/>
    </source>
</evidence>
<dbReference type="InterPro" id="IPR021369">
    <property type="entry name" value="DUF2985"/>
</dbReference>
<dbReference type="SUPFAM" id="SSF51735">
    <property type="entry name" value="NAD(P)-binding Rossmann-fold domains"/>
    <property type="match status" value="1"/>
</dbReference>
<feature type="domain" description="Alcohol dehydrogenase-like C-terminal" evidence="6">
    <location>
        <begin position="114"/>
        <end position="243"/>
    </location>
</feature>
<comment type="caution">
    <text evidence="7">The sequence shown here is derived from an EMBL/GenBank/DDBJ whole genome shotgun (WGS) entry which is preliminary data.</text>
</comment>
<dbReference type="InterPro" id="IPR036291">
    <property type="entry name" value="NAD(P)-bd_dom_sf"/>
</dbReference>
<evidence type="ECO:0000256" key="5">
    <source>
        <dbReference type="SAM" id="Phobius"/>
    </source>
</evidence>
<dbReference type="Pfam" id="PF11204">
    <property type="entry name" value="DUF2985"/>
    <property type="match status" value="1"/>
</dbReference>
<dbReference type="Gene3D" id="3.40.50.720">
    <property type="entry name" value="NAD(P)-binding Rossmann-like Domain"/>
    <property type="match status" value="1"/>
</dbReference>
<dbReference type="Pfam" id="PF00107">
    <property type="entry name" value="ADH_zinc_N"/>
    <property type="match status" value="1"/>
</dbReference>
<feature type="region of interest" description="Disordered" evidence="4">
    <location>
        <begin position="463"/>
        <end position="489"/>
    </location>
</feature>
<protein>
    <recommendedName>
        <fullName evidence="6">Alcohol dehydrogenase-like C-terminal domain-containing protein</fullName>
    </recommendedName>
</protein>
<name>A0A9P8S6V9_9HYPO</name>
<comment type="cofactor">
    <cofactor evidence="1">
        <name>Zn(2+)</name>
        <dbReference type="ChEBI" id="CHEBI:29105"/>
    </cofactor>
</comment>
<dbReference type="Proteomes" id="UP000764110">
    <property type="component" value="Unassembled WGS sequence"/>
</dbReference>
<keyword evidence="5" id="KW-1133">Transmembrane helix</keyword>